<proteinExistence type="predicted"/>
<reference evidence="1" key="2">
    <citation type="submission" date="2016-06" db="EMBL/GenBank/DDBJ databases">
        <title>The genome of a short-lived fish provides insights into sex chromosome evolution and the genetic control of aging.</title>
        <authorList>
            <person name="Reichwald K."/>
            <person name="Felder M."/>
            <person name="Petzold A."/>
            <person name="Koch P."/>
            <person name="Groth M."/>
            <person name="Platzer M."/>
        </authorList>
    </citation>
    <scope>NUCLEOTIDE SEQUENCE</scope>
    <source>
        <tissue evidence="1">Brain</tissue>
    </source>
</reference>
<sequence>QRDLHFNGGNKTHYTLLPTSGRRLNCTTRKENTQMFPCKFFQKLDTRLLNIDTFLQEKISRYIAISIFSIHSF</sequence>
<organism evidence="1">
    <name type="scientific">Nothobranchius korthausae</name>
    <dbReference type="NCBI Taxonomy" id="1143690"/>
    <lineage>
        <taxon>Eukaryota</taxon>
        <taxon>Metazoa</taxon>
        <taxon>Chordata</taxon>
        <taxon>Craniata</taxon>
        <taxon>Vertebrata</taxon>
        <taxon>Euteleostomi</taxon>
        <taxon>Actinopterygii</taxon>
        <taxon>Neopterygii</taxon>
        <taxon>Teleostei</taxon>
        <taxon>Neoteleostei</taxon>
        <taxon>Acanthomorphata</taxon>
        <taxon>Ovalentaria</taxon>
        <taxon>Atherinomorphae</taxon>
        <taxon>Cyprinodontiformes</taxon>
        <taxon>Nothobranchiidae</taxon>
        <taxon>Nothobranchius</taxon>
    </lineage>
</organism>
<protein>
    <submittedName>
        <fullName evidence="1">Uncharacterized protein</fullName>
    </submittedName>
</protein>
<feature type="non-terminal residue" evidence="1">
    <location>
        <position position="1"/>
    </location>
</feature>
<accession>A0A1A8H7J4</accession>
<feature type="non-terminal residue" evidence="1">
    <location>
        <position position="73"/>
    </location>
</feature>
<dbReference type="AlphaFoldDB" id="A0A1A8H7J4"/>
<dbReference type="EMBL" id="HAEC01011979">
    <property type="protein sequence ID" value="SBQ80196.1"/>
    <property type="molecule type" value="Transcribed_RNA"/>
</dbReference>
<evidence type="ECO:0000313" key="1">
    <source>
        <dbReference type="EMBL" id="SBQ80196.1"/>
    </source>
</evidence>
<name>A0A1A8H7J4_9TELE</name>
<reference evidence="1" key="1">
    <citation type="submission" date="2016-05" db="EMBL/GenBank/DDBJ databases">
        <authorList>
            <person name="Lavstsen T."/>
            <person name="Jespersen J.S."/>
        </authorList>
    </citation>
    <scope>NUCLEOTIDE SEQUENCE</scope>
    <source>
        <tissue evidence="1">Brain</tissue>
    </source>
</reference>
<gene>
    <name evidence="1" type="primary">SATL1</name>
</gene>